<name>A0AA45L3L3_9PSEU</name>
<dbReference type="InterPro" id="IPR011251">
    <property type="entry name" value="Luciferase-like_dom"/>
</dbReference>
<dbReference type="SUPFAM" id="SSF51679">
    <property type="entry name" value="Bacterial luciferase-like"/>
    <property type="match status" value="1"/>
</dbReference>
<dbReference type="Proteomes" id="UP000677152">
    <property type="component" value="Chromosome"/>
</dbReference>
<dbReference type="PANTHER" id="PTHR43244:SF1">
    <property type="entry name" value="5,10-METHYLENETETRAHYDROMETHANOPTERIN REDUCTASE"/>
    <property type="match status" value="1"/>
</dbReference>
<dbReference type="InterPro" id="IPR050564">
    <property type="entry name" value="F420-G6PD/mer"/>
</dbReference>
<dbReference type="GO" id="GO:0016705">
    <property type="term" value="F:oxidoreductase activity, acting on paired donors, with incorporation or reduction of molecular oxygen"/>
    <property type="evidence" value="ECO:0007669"/>
    <property type="project" value="InterPro"/>
</dbReference>
<sequence length="293" mass="31943">MRVGITILPEHRWAEARPRWVAAEEYGFDHAWTFDHLAWGRLADHAWYAAVPTLALAAEATSRIRLGLLVASPNFRHPVPFTRDVTTLDEVSDGRFTLGVGAGAMGGYDANVLGAPATSPHRRFAEFVELLDRLLTTDRVDHAGDHYTAVGARNVPGCVQRPRPPFVVAANGPKGMRLAARFGRGWVTTGLPNDDLAVWWGSLRELSGRLDDVLDAAGLPRDHLERHLQSDMAPVLSTSSVECYRDFVGRAGELGFTDLAAPWPRDEGVFAGDESVVEAIAAEVLPGLRTGQH</sequence>
<evidence type="ECO:0000259" key="2">
    <source>
        <dbReference type="Pfam" id="PF00296"/>
    </source>
</evidence>
<evidence type="ECO:0000256" key="1">
    <source>
        <dbReference type="ARBA" id="ARBA00023002"/>
    </source>
</evidence>
<gene>
    <name evidence="3" type="ORF">KCV87_25025</name>
</gene>
<evidence type="ECO:0000313" key="4">
    <source>
        <dbReference type="Proteomes" id="UP000677152"/>
    </source>
</evidence>
<dbReference type="EMBL" id="CP073249">
    <property type="protein sequence ID" value="QUF02697.1"/>
    <property type="molecule type" value="Genomic_DNA"/>
</dbReference>
<protein>
    <submittedName>
        <fullName evidence="3">LLM class flavin-dependent oxidoreductase</fullName>
    </submittedName>
</protein>
<accession>A0AA45L3L3</accession>
<organism evidence="3 4">
    <name type="scientific">Actinosynnema pretiosum subsp. pretiosum</name>
    <dbReference type="NCBI Taxonomy" id="103721"/>
    <lineage>
        <taxon>Bacteria</taxon>
        <taxon>Bacillati</taxon>
        <taxon>Actinomycetota</taxon>
        <taxon>Actinomycetes</taxon>
        <taxon>Pseudonocardiales</taxon>
        <taxon>Pseudonocardiaceae</taxon>
        <taxon>Actinosynnema</taxon>
    </lineage>
</organism>
<dbReference type="AlphaFoldDB" id="A0AA45L3L3"/>
<dbReference type="PANTHER" id="PTHR43244">
    <property type="match status" value="1"/>
</dbReference>
<dbReference type="Gene3D" id="3.20.20.30">
    <property type="entry name" value="Luciferase-like domain"/>
    <property type="match status" value="1"/>
</dbReference>
<proteinExistence type="predicted"/>
<feature type="domain" description="Luciferase-like" evidence="2">
    <location>
        <begin position="1"/>
        <end position="205"/>
    </location>
</feature>
<dbReference type="Pfam" id="PF00296">
    <property type="entry name" value="Bac_luciferase"/>
    <property type="match status" value="1"/>
</dbReference>
<reference evidence="3" key="1">
    <citation type="submission" date="2021-04" db="EMBL/GenBank/DDBJ databases">
        <title>Genomic sequence of Actinosynnema pretiosum subsp. pretiosum ATCC 31280 (C-14919).</title>
        <authorList>
            <person name="Bai L."/>
            <person name="Wang X."/>
            <person name="Xiao Y."/>
        </authorList>
    </citation>
    <scope>NUCLEOTIDE SEQUENCE</scope>
    <source>
        <strain evidence="3">ATCC 31280</strain>
    </source>
</reference>
<dbReference type="InterPro" id="IPR036661">
    <property type="entry name" value="Luciferase-like_sf"/>
</dbReference>
<keyword evidence="1" id="KW-0560">Oxidoreductase</keyword>
<evidence type="ECO:0000313" key="3">
    <source>
        <dbReference type="EMBL" id="QUF02697.1"/>
    </source>
</evidence>